<keyword evidence="2" id="KW-1185">Reference proteome</keyword>
<name>A0A4C1UPK4_EUMVA</name>
<dbReference type="Proteomes" id="UP000299102">
    <property type="component" value="Unassembled WGS sequence"/>
</dbReference>
<comment type="caution">
    <text evidence="1">The sequence shown here is derived from an EMBL/GenBank/DDBJ whole genome shotgun (WGS) entry which is preliminary data.</text>
</comment>
<proteinExistence type="predicted"/>
<reference evidence="1 2" key="1">
    <citation type="journal article" date="2019" name="Commun. Biol.">
        <title>The bagworm genome reveals a unique fibroin gene that provides high tensile strength.</title>
        <authorList>
            <person name="Kono N."/>
            <person name="Nakamura H."/>
            <person name="Ohtoshi R."/>
            <person name="Tomita M."/>
            <person name="Numata K."/>
            <person name="Arakawa K."/>
        </authorList>
    </citation>
    <scope>NUCLEOTIDE SEQUENCE [LARGE SCALE GENOMIC DNA]</scope>
</reference>
<organism evidence="1 2">
    <name type="scientific">Eumeta variegata</name>
    <name type="common">Bagworm moth</name>
    <name type="synonym">Eumeta japonica</name>
    <dbReference type="NCBI Taxonomy" id="151549"/>
    <lineage>
        <taxon>Eukaryota</taxon>
        <taxon>Metazoa</taxon>
        <taxon>Ecdysozoa</taxon>
        <taxon>Arthropoda</taxon>
        <taxon>Hexapoda</taxon>
        <taxon>Insecta</taxon>
        <taxon>Pterygota</taxon>
        <taxon>Neoptera</taxon>
        <taxon>Endopterygota</taxon>
        <taxon>Lepidoptera</taxon>
        <taxon>Glossata</taxon>
        <taxon>Ditrysia</taxon>
        <taxon>Tineoidea</taxon>
        <taxon>Psychidae</taxon>
        <taxon>Oiketicinae</taxon>
        <taxon>Eumeta</taxon>
    </lineage>
</organism>
<dbReference type="EMBL" id="BGZK01000204">
    <property type="protein sequence ID" value="GBP28259.1"/>
    <property type="molecule type" value="Genomic_DNA"/>
</dbReference>
<gene>
    <name evidence="1" type="ORF">EVAR_19110_1</name>
</gene>
<evidence type="ECO:0000313" key="2">
    <source>
        <dbReference type="Proteomes" id="UP000299102"/>
    </source>
</evidence>
<sequence length="90" mass="9485">MDKKCSARISTSLSEEIGREETFTAGGPSVESVTSGFCSLSINAGALMHDTVRAGAVESNKRGLKRDEQSIIINTIGGTKVSESELSADY</sequence>
<evidence type="ECO:0000313" key="1">
    <source>
        <dbReference type="EMBL" id="GBP28259.1"/>
    </source>
</evidence>
<dbReference type="AlphaFoldDB" id="A0A4C1UPK4"/>
<accession>A0A4C1UPK4</accession>
<protein>
    <submittedName>
        <fullName evidence="1">Uncharacterized protein</fullName>
    </submittedName>
</protein>